<accession>A0A1Y2I276</accession>
<dbReference type="AlphaFoldDB" id="A0A1Y2I276"/>
<proteinExistence type="predicted"/>
<feature type="compositionally biased region" description="Low complexity" evidence="1">
    <location>
        <begin position="341"/>
        <end position="355"/>
    </location>
</feature>
<comment type="caution">
    <text evidence="3">The sequence shown here is derived from an EMBL/GenBank/DDBJ whole genome shotgun (WGS) entry which is preliminary data.</text>
</comment>
<evidence type="ECO:0000313" key="3">
    <source>
        <dbReference type="EMBL" id="ORZ40950.1"/>
    </source>
</evidence>
<dbReference type="Proteomes" id="UP000193411">
    <property type="component" value="Unassembled WGS sequence"/>
</dbReference>
<protein>
    <recommendedName>
        <fullName evidence="5">Carbon-nitrogen hydrolase</fullName>
    </recommendedName>
</protein>
<keyword evidence="2" id="KW-0472">Membrane</keyword>
<reference evidence="3 4" key="1">
    <citation type="submission" date="2016-07" db="EMBL/GenBank/DDBJ databases">
        <title>Pervasive Adenine N6-methylation of Active Genes in Fungi.</title>
        <authorList>
            <consortium name="DOE Joint Genome Institute"/>
            <person name="Mondo S.J."/>
            <person name="Dannebaum R.O."/>
            <person name="Kuo R.C."/>
            <person name="Labutti K."/>
            <person name="Haridas S."/>
            <person name="Kuo A."/>
            <person name="Salamov A."/>
            <person name="Ahrendt S.R."/>
            <person name="Lipzen A."/>
            <person name="Sullivan W."/>
            <person name="Andreopoulos W.B."/>
            <person name="Clum A."/>
            <person name="Lindquist E."/>
            <person name="Daum C."/>
            <person name="Ramamoorthy G.K."/>
            <person name="Gryganskyi A."/>
            <person name="Culley D."/>
            <person name="Magnuson J.K."/>
            <person name="James T.Y."/>
            <person name="O'Malley M.A."/>
            <person name="Stajich J.E."/>
            <person name="Spatafora J.W."/>
            <person name="Visel A."/>
            <person name="Grigoriev I.V."/>
        </authorList>
    </citation>
    <scope>NUCLEOTIDE SEQUENCE [LARGE SCALE GENOMIC DNA]</scope>
    <source>
        <strain evidence="3 4">PL171</strain>
    </source>
</reference>
<feature type="region of interest" description="Disordered" evidence="1">
    <location>
        <begin position="328"/>
        <end position="362"/>
    </location>
</feature>
<dbReference type="EMBL" id="MCFL01000002">
    <property type="protein sequence ID" value="ORZ40950.1"/>
    <property type="molecule type" value="Genomic_DNA"/>
</dbReference>
<feature type="transmembrane region" description="Helical" evidence="2">
    <location>
        <begin position="88"/>
        <end position="106"/>
    </location>
</feature>
<sequence>MMLPPHGIPRVLAGHVVPLALLVLLAATGPSLDAALSPLSTLLLLPTLLAYHRGLARPLIHRATAATIHGSDHDHAHEHVPFSPTVRIRNLLLAWPALALGHYFGYAGGFQTPNDNGQLVDSLHPAARLVLGLFAALPYMIALLSQHGPLCLPPGTFKLLPPRWTSRTPLALLSRMATRSRWLAFPATLTAANFLVTRYLSPFGTWGTLTDGISTSDVSTAILNLLGLHGLVFVTALFSTLLVSALAHTLLGGTHSNDSPAALDCAGYYLDGIHSASPYTLAATHDAFVSSPPMSDLDLHASGTAPPPPPPLGRLLSRRISSSMYAESGIPSVPATPLRPPTATTGNSSTNATTGGMSRPTTGDAKMLGMPVHSCRPCAGYSVLAAGVAPRKHHPRWVHPRPWNKQCDSTASHASTHTRYVGHSVTASTHLPSTSPPARDLWKATQVLANAASSARNATTNVLVHAHHVERRGNPSASEYERAALMEHALKVAKAHHVWLALAYWEPAGLPSLMPPPRLPPWVGKNKLTMVSPRGDVVLDYVKVHPVFDVEGDIQPGRAPSPPMVQVDGVKVAVAICLDGDFDGWVHQVARTADVLIMPSWTWGSLGPTHRLHAQQVVYAQRMEGEGASPMVPIPVVKVATLNALVPDAIAWLCVPGGGPGEAHARGTSGNVDGANEEEPLLRHVTVVDHGFGAMAIRRDAAVALPVRLFCVMGDDVENNADIGESMQGGHQQPARIP</sequence>
<dbReference type="InterPro" id="IPR036526">
    <property type="entry name" value="C-N_Hydrolase_sf"/>
</dbReference>
<feature type="transmembrane region" description="Helical" evidence="2">
    <location>
        <begin position="221"/>
        <end position="247"/>
    </location>
</feature>
<evidence type="ECO:0000256" key="1">
    <source>
        <dbReference type="SAM" id="MobiDB-lite"/>
    </source>
</evidence>
<gene>
    <name evidence="3" type="ORF">BCR44DRAFT_1424102</name>
</gene>
<keyword evidence="2" id="KW-1133">Transmembrane helix</keyword>
<dbReference type="OrthoDB" id="2626014at2759"/>
<dbReference type="STRING" id="765915.A0A1Y2I276"/>
<evidence type="ECO:0000256" key="2">
    <source>
        <dbReference type="SAM" id="Phobius"/>
    </source>
</evidence>
<evidence type="ECO:0000313" key="4">
    <source>
        <dbReference type="Proteomes" id="UP000193411"/>
    </source>
</evidence>
<organism evidence="3 4">
    <name type="scientific">Catenaria anguillulae PL171</name>
    <dbReference type="NCBI Taxonomy" id="765915"/>
    <lineage>
        <taxon>Eukaryota</taxon>
        <taxon>Fungi</taxon>
        <taxon>Fungi incertae sedis</taxon>
        <taxon>Blastocladiomycota</taxon>
        <taxon>Blastocladiomycetes</taxon>
        <taxon>Blastocladiales</taxon>
        <taxon>Catenariaceae</taxon>
        <taxon>Catenaria</taxon>
    </lineage>
</organism>
<keyword evidence="4" id="KW-1185">Reference proteome</keyword>
<keyword evidence="2" id="KW-0812">Transmembrane</keyword>
<dbReference type="SUPFAM" id="SSF56317">
    <property type="entry name" value="Carbon-nitrogen hydrolase"/>
    <property type="match status" value="1"/>
</dbReference>
<feature type="transmembrane region" description="Helical" evidence="2">
    <location>
        <begin position="126"/>
        <end position="144"/>
    </location>
</feature>
<feature type="transmembrane region" description="Helical" evidence="2">
    <location>
        <begin position="36"/>
        <end position="52"/>
    </location>
</feature>
<dbReference type="Gene3D" id="3.60.110.10">
    <property type="entry name" value="Carbon-nitrogen hydrolase"/>
    <property type="match status" value="1"/>
</dbReference>
<name>A0A1Y2I276_9FUNG</name>
<evidence type="ECO:0008006" key="5">
    <source>
        <dbReference type="Google" id="ProtNLM"/>
    </source>
</evidence>